<sequence length="198" mass="22803">MIEAQRVEVYRGGHKDDPGDLFGPLPGMRRGDVLAYEMRAPDRFEPWPGRSRVERIYVLLDLGISLSIPSWRRALLRDGTRIEIPATEEETWYIDLITVDQPEPGTFLLRDLFIDVMVPSDSRHYRMLDLDEFGDAIEAGKISISDAADGLRRWQRFLDRHLHHDRFPQAGWTDFPPAALRPLRELPGLFGPAVTWPD</sequence>
<proteinExistence type="predicted"/>
<evidence type="ECO:0000259" key="1">
    <source>
        <dbReference type="Pfam" id="PF04167"/>
    </source>
</evidence>
<gene>
    <name evidence="2" type="ORF">BKA15_003944</name>
</gene>
<dbReference type="RefSeq" id="WP_179753540.1">
    <property type="nucleotide sequence ID" value="NZ_JACCBU010000001.1"/>
</dbReference>
<dbReference type="SUPFAM" id="SSF159234">
    <property type="entry name" value="FomD-like"/>
    <property type="match status" value="1"/>
</dbReference>
<evidence type="ECO:0000313" key="2">
    <source>
        <dbReference type="EMBL" id="NYE72615.1"/>
    </source>
</evidence>
<organism evidence="2 3">
    <name type="scientific">Microlunatus parietis</name>
    <dbReference type="NCBI Taxonomy" id="682979"/>
    <lineage>
        <taxon>Bacteria</taxon>
        <taxon>Bacillati</taxon>
        <taxon>Actinomycetota</taxon>
        <taxon>Actinomycetes</taxon>
        <taxon>Propionibacteriales</taxon>
        <taxon>Propionibacteriaceae</taxon>
        <taxon>Microlunatus</taxon>
    </lineage>
</organism>
<evidence type="ECO:0000313" key="3">
    <source>
        <dbReference type="Proteomes" id="UP000569914"/>
    </source>
</evidence>
<feature type="domain" description="DUF402" evidence="1">
    <location>
        <begin position="88"/>
        <end position="156"/>
    </location>
</feature>
<dbReference type="EMBL" id="JACCBU010000001">
    <property type="protein sequence ID" value="NYE72615.1"/>
    <property type="molecule type" value="Genomic_DNA"/>
</dbReference>
<comment type="caution">
    <text evidence="2">The sequence shown here is derived from an EMBL/GenBank/DDBJ whole genome shotgun (WGS) entry which is preliminary data.</text>
</comment>
<protein>
    <recommendedName>
        <fullName evidence="1">DUF402 domain-containing protein</fullName>
    </recommendedName>
</protein>
<dbReference type="AlphaFoldDB" id="A0A7Y9LDB9"/>
<keyword evidence="3" id="KW-1185">Reference proteome</keyword>
<dbReference type="InterPro" id="IPR007295">
    <property type="entry name" value="DUF402"/>
</dbReference>
<accession>A0A7Y9LDB9</accession>
<dbReference type="Pfam" id="PF04167">
    <property type="entry name" value="DUF402"/>
    <property type="match status" value="1"/>
</dbReference>
<reference evidence="2 3" key="1">
    <citation type="submission" date="2020-07" db="EMBL/GenBank/DDBJ databases">
        <title>Sequencing the genomes of 1000 actinobacteria strains.</title>
        <authorList>
            <person name="Klenk H.-P."/>
        </authorList>
    </citation>
    <scope>NUCLEOTIDE SEQUENCE [LARGE SCALE GENOMIC DNA]</scope>
    <source>
        <strain evidence="2 3">DSM 22083</strain>
    </source>
</reference>
<dbReference type="Proteomes" id="UP000569914">
    <property type="component" value="Unassembled WGS sequence"/>
</dbReference>
<name>A0A7Y9LDB9_9ACTN</name>
<dbReference type="InterPro" id="IPR035930">
    <property type="entry name" value="FomD-like_sf"/>
</dbReference>
<dbReference type="Gene3D" id="2.40.380.10">
    <property type="entry name" value="FomD-like"/>
    <property type="match status" value="1"/>
</dbReference>